<dbReference type="InterPro" id="IPR027417">
    <property type="entry name" value="P-loop_NTPase"/>
</dbReference>
<evidence type="ECO:0000313" key="7">
    <source>
        <dbReference type="Proteomes" id="UP000030755"/>
    </source>
</evidence>
<keyword evidence="1" id="KW-0175">Coiled coil</keyword>
<feature type="domain" description="G" evidence="4">
    <location>
        <begin position="69"/>
        <end position="149"/>
    </location>
</feature>
<keyword evidence="2" id="KW-0472">Membrane</keyword>
<evidence type="ECO:0000256" key="1">
    <source>
        <dbReference type="SAM" id="Coils"/>
    </source>
</evidence>
<feature type="chain" id="PRO_5040560113" description="G domain-containing protein" evidence="3">
    <location>
        <begin position="17"/>
        <end position="392"/>
    </location>
</feature>
<keyword evidence="2" id="KW-1133">Transmembrane helix</keyword>
<evidence type="ECO:0000313" key="8">
    <source>
        <dbReference type="Proteomes" id="UP000281549"/>
    </source>
</evidence>
<name>A0A075AYM8_ROZAC</name>
<reference evidence="8" key="2">
    <citation type="journal article" date="2018" name="Nat. Microbiol.">
        <title>Leveraging single-cell genomics to expand the fungal tree of life.</title>
        <authorList>
            <person name="Ahrendt S.R."/>
            <person name="Quandt C.A."/>
            <person name="Ciobanu D."/>
            <person name="Clum A."/>
            <person name="Salamov A."/>
            <person name="Andreopoulos B."/>
            <person name="Cheng J.F."/>
            <person name="Woyke T."/>
            <person name="Pelin A."/>
            <person name="Henrissat B."/>
            <person name="Reynolds N.K."/>
            <person name="Benny G.L."/>
            <person name="Smith M.E."/>
            <person name="James T.Y."/>
            <person name="Grigoriev I.V."/>
        </authorList>
    </citation>
    <scope>NUCLEOTIDE SEQUENCE [LARGE SCALE GENOMIC DNA]</scope>
    <source>
        <strain evidence="8">CSF55</strain>
    </source>
</reference>
<dbReference type="Gene3D" id="3.40.50.300">
    <property type="entry name" value="P-loop containing nucleotide triphosphate hydrolases"/>
    <property type="match status" value="1"/>
</dbReference>
<gene>
    <name evidence="5" type="ORF">O9G_003684</name>
    <name evidence="6" type="ORF">ROZALSC1DRAFT_28188</name>
</gene>
<dbReference type="InterPro" id="IPR006073">
    <property type="entry name" value="GTP-bd"/>
</dbReference>
<feature type="signal peptide" evidence="3">
    <location>
        <begin position="1"/>
        <end position="16"/>
    </location>
</feature>
<organism evidence="5 7">
    <name type="scientific">Rozella allomycis (strain CSF55)</name>
    <dbReference type="NCBI Taxonomy" id="988480"/>
    <lineage>
        <taxon>Eukaryota</taxon>
        <taxon>Fungi</taxon>
        <taxon>Fungi incertae sedis</taxon>
        <taxon>Cryptomycota</taxon>
        <taxon>Cryptomycota incertae sedis</taxon>
        <taxon>Rozella</taxon>
    </lineage>
</organism>
<keyword evidence="2" id="KW-0812">Transmembrane</keyword>
<evidence type="ECO:0000313" key="5">
    <source>
        <dbReference type="EMBL" id="EPZ35425.1"/>
    </source>
</evidence>
<feature type="coiled-coil region" evidence="1">
    <location>
        <begin position="278"/>
        <end position="305"/>
    </location>
</feature>
<reference evidence="6" key="3">
    <citation type="submission" date="2018-08" db="EMBL/GenBank/DDBJ databases">
        <title>Leveraging single-cell genomics to expand the Fungal Tree of Life.</title>
        <authorList>
            <consortium name="DOE Joint Genome Institute"/>
            <person name="Ahrendt S.R."/>
            <person name="Quandt C.A."/>
            <person name="Ciobanu D."/>
            <person name="Clum A."/>
            <person name="Salamov A."/>
            <person name="Andreopoulos B."/>
            <person name="Cheng J.-F."/>
            <person name="Woyke T."/>
            <person name="Pelin A."/>
            <person name="Henrissat B."/>
            <person name="Reynolds N."/>
            <person name="Benny G.L."/>
            <person name="Smith M.E."/>
            <person name="James T.Y."/>
            <person name="Grigoriev I.V."/>
        </authorList>
    </citation>
    <scope>NUCLEOTIDE SEQUENCE</scope>
    <source>
        <strain evidence="6">CSF55</strain>
    </source>
</reference>
<keyword evidence="7" id="KW-1185">Reference proteome</keyword>
<dbReference type="Proteomes" id="UP000281549">
    <property type="component" value="Unassembled WGS sequence"/>
</dbReference>
<dbReference type="EMBL" id="ML005083">
    <property type="protein sequence ID" value="RKP20313.1"/>
    <property type="molecule type" value="Genomic_DNA"/>
</dbReference>
<keyword evidence="3" id="KW-0732">Signal</keyword>
<dbReference type="HOGENOM" id="CLU_704286_0_0_1"/>
<accession>A0A075AYM8</accession>
<evidence type="ECO:0000259" key="4">
    <source>
        <dbReference type="Pfam" id="PF01926"/>
    </source>
</evidence>
<sequence length="392" mass="44690">MIDFISLCFLFSFIWTNPTPYPADIQRIQEAFGLTTSYLPHTFDSNGKKYADFSKRMSFENIQEDVAFIIHGMKSSGKSSFIGALSRSINSENIELIDETEGAKLIALKIPNSSHKIYFIDTEGFIDGLLDENGVRKTVEILDSAKKLLRKIPDAVLKRIYFFIDANQRTNYFIQHISKLKVAYGKEVLENVAVVMSRCDTLRIEKKAFNEYLDDFKVKTKEAFSSEPTILFISSRSKDRCVNQIIEDIQLTMNFKSKKLVYSSETQSEKIEKIYGRIEVFAKAKELLEIKKEELMKKIEERSTKNQIGMYVLGFVGVFATPLVCPLGVLLVSSNLSEMIRVETDPEICALFESKVNINNVGSIDNAINLIDEKVSTLKEEVCRLGKFEEEK</sequence>
<dbReference type="AlphaFoldDB" id="A0A075AYM8"/>
<dbReference type="Pfam" id="PF01926">
    <property type="entry name" value="MMR_HSR1"/>
    <property type="match status" value="1"/>
</dbReference>
<protein>
    <recommendedName>
        <fullName evidence="4">G domain-containing protein</fullName>
    </recommendedName>
</protein>
<dbReference type="GO" id="GO:0005525">
    <property type="term" value="F:GTP binding"/>
    <property type="evidence" value="ECO:0007669"/>
    <property type="project" value="InterPro"/>
</dbReference>
<dbReference type="EMBL" id="KE560841">
    <property type="protein sequence ID" value="EPZ35425.1"/>
    <property type="molecule type" value="Genomic_DNA"/>
</dbReference>
<reference evidence="5 7" key="1">
    <citation type="journal article" date="2013" name="Curr. Biol.">
        <title>Shared signatures of parasitism and phylogenomics unite Cryptomycota and microsporidia.</title>
        <authorList>
            <person name="James T.Y."/>
            <person name="Pelin A."/>
            <person name="Bonen L."/>
            <person name="Ahrendt S."/>
            <person name="Sain D."/>
            <person name="Corradi N."/>
            <person name="Stajich J.E."/>
        </authorList>
    </citation>
    <scope>NUCLEOTIDE SEQUENCE [LARGE SCALE GENOMIC DNA]</scope>
    <source>
        <strain evidence="5 7">CSF55</strain>
        <strain evidence="5 7">CSF55</strain>
    </source>
</reference>
<evidence type="ECO:0000313" key="6">
    <source>
        <dbReference type="EMBL" id="RKP20313.1"/>
    </source>
</evidence>
<feature type="transmembrane region" description="Helical" evidence="2">
    <location>
        <begin position="308"/>
        <end position="332"/>
    </location>
</feature>
<evidence type="ECO:0000256" key="2">
    <source>
        <dbReference type="SAM" id="Phobius"/>
    </source>
</evidence>
<evidence type="ECO:0000256" key="3">
    <source>
        <dbReference type="SAM" id="SignalP"/>
    </source>
</evidence>
<dbReference type="CDD" id="cd00882">
    <property type="entry name" value="Ras_like_GTPase"/>
    <property type="match status" value="1"/>
</dbReference>
<proteinExistence type="predicted"/>
<dbReference type="Proteomes" id="UP000030755">
    <property type="component" value="Unassembled WGS sequence"/>
</dbReference>
<dbReference type="SUPFAM" id="SSF52540">
    <property type="entry name" value="P-loop containing nucleoside triphosphate hydrolases"/>
    <property type="match status" value="1"/>
</dbReference>